<keyword evidence="2" id="KW-1185">Reference proteome</keyword>
<dbReference type="Proteomes" id="UP001631969">
    <property type="component" value="Unassembled WGS sequence"/>
</dbReference>
<comment type="caution">
    <text evidence="1">The sequence shown here is derived from an EMBL/GenBank/DDBJ whole genome shotgun (WGS) entry which is preliminary data.</text>
</comment>
<evidence type="ECO:0000313" key="1">
    <source>
        <dbReference type="EMBL" id="MFM9330790.1"/>
    </source>
</evidence>
<reference evidence="1" key="1">
    <citation type="submission" date="2024-12" db="EMBL/GenBank/DDBJ databases">
        <authorList>
            <person name="Wu N."/>
        </authorList>
    </citation>
    <scope>NUCLEOTIDE SEQUENCE</scope>
    <source>
        <strain evidence="1">P15</strain>
    </source>
</reference>
<gene>
    <name evidence="1" type="ORF">ACI1P1_21100</name>
</gene>
<organism evidence="1 2">
    <name type="scientific">Paenibacillus mesotrionivorans</name>
    <dbReference type="NCBI Taxonomy" id="3160968"/>
    <lineage>
        <taxon>Bacteria</taxon>
        <taxon>Bacillati</taxon>
        <taxon>Bacillota</taxon>
        <taxon>Bacilli</taxon>
        <taxon>Bacillales</taxon>
        <taxon>Paenibacillaceae</taxon>
        <taxon>Paenibacillus</taxon>
    </lineage>
</organism>
<sequence>MFQRDYILRMIEQLSQVMARLLLLKSLEERQEALLLLEEFYGKLRLPPARLLLRMSDSELLSLISTNGQPDLDKAVGLGMLLKEEGRVHESMEEYGESGERFRKALYLFLSAEHLGANMPGADCRDLIKETRELLRPYSIPEHTLLLLLDYYTGAGQYALAEDVLFELLEQDVSLAGREAGERFYRMLQEVPDESLEEGRLPRDEVEQGRSDMERIAARAGEAAPRAD</sequence>
<dbReference type="EMBL" id="JBJURJ010000015">
    <property type="protein sequence ID" value="MFM9330790.1"/>
    <property type="molecule type" value="Genomic_DNA"/>
</dbReference>
<name>A0ACC7P3C6_9BACL</name>
<accession>A0ACC7P3C6</accession>
<evidence type="ECO:0000313" key="2">
    <source>
        <dbReference type="Proteomes" id="UP001631969"/>
    </source>
</evidence>
<proteinExistence type="predicted"/>
<protein>
    <submittedName>
        <fullName evidence="1">DUF6483 family protein</fullName>
    </submittedName>
</protein>